<name>A0A6M3KHB2_9ZZZZ</name>
<feature type="coiled-coil region" evidence="1">
    <location>
        <begin position="707"/>
        <end position="750"/>
    </location>
</feature>
<evidence type="ECO:0000313" key="4">
    <source>
        <dbReference type="EMBL" id="QJA81170.1"/>
    </source>
</evidence>
<evidence type="ECO:0000313" key="3">
    <source>
        <dbReference type="EMBL" id="QJA67735.1"/>
    </source>
</evidence>
<gene>
    <name evidence="4" type="ORF">MM415A00575_0006</name>
    <name evidence="3" type="ORF">MM415B00170_0044</name>
</gene>
<organism evidence="4">
    <name type="scientific">viral metagenome</name>
    <dbReference type="NCBI Taxonomy" id="1070528"/>
    <lineage>
        <taxon>unclassified sequences</taxon>
        <taxon>metagenomes</taxon>
        <taxon>organismal metagenomes</taxon>
    </lineage>
</organism>
<evidence type="ECO:0000256" key="2">
    <source>
        <dbReference type="SAM" id="MobiDB-lite"/>
    </source>
</evidence>
<dbReference type="EMBL" id="MT142450">
    <property type="protein sequence ID" value="QJA81170.1"/>
    <property type="molecule type" value="Genomic_DNA"/>
</dbReference>
<evidence type="ECO:0000256" key="1">
    <source>
        <dbReference type="SAM" id="Coils"/>
    </source>
</evidence>
<accession>A0A6M3KHB2</accession>
<keyword evidence="1" id="KW-0175">Coiled coil</keyword>
<proteinExistence type="predicted"/>
<protein>
    <submittedName>
        <fullName evidence="4">Uncharacterized protein</fullName>
    </submittedName>
</protein>
<feature type="region of interest" description="Disordered" evidence="2">
    <location>
        <begin position="1"/>
        <end position="27"/>
    </location>
</feature>
<reference evidence="4" key="1">
    <citation type="submission" date="2020-03" db="EMBL/GenBank/DDBJ databases">
        <title>The deep terrestrial virosphere.</title>
        <authorList>
            <person name="Holmfeldt K."/>
            <person name="Nilsson E."/>
            <person name="Simone D."/>
            <person name="Lopez-Fernandez M."/>
            <person name="Wu X."/>
            <person name="de Brujin I."/>
            <person name="Lundin D."/>
            <person name="Andersson A."/>
            <person name="Bertilsson S."/>
            <person name="Dopson M."/>
        </authorList>
    </citation>
    <scope>NUCLEOTIDE SEQUENCE</scope>
    <source>
        <strain evidence="4">MM415A00575</strain>
        <strain evidence="3">MM415B00170</strain>
    </source>
</reference>
<sequence>MPKLVLEEPTGPKLILDEPSQRTYGPTEDTWDHFLSKGGNISDSLPVPQRSMYEGITDTIQDRKGFEDKLKSALYMASLTQVDPDLAWNIDAEMSRYLFNKKQMSPGEIMSAAIKNEATIEKFGKAWTRAVAEIDEMPTWFEDVIVNQFASAIASTESAYYQIRADVAFLGEEDVPKDEPQFGMQTAAQRKLLRSKQIDYQKQARLMWAVSKDPQLALKSDVMLDQLFAIAVQTAPYITATTAGTMVAGPMGGFVAGSSLMGNSAYQKAIDNDVPEMQARAIGAAVGLFSGVVESFGGVVAGKYVDIIAAKISSKYLAKGVAFVLSDAIEGMEEGVQEIADITGEAVYKDIDFKEGVKRVLVASAGGVALGGVFGLVRRGGGKNTEAATAEQRRQLRLAAAQEQLRAEVVKELEDNINGSIKTQEEKKVAEEPAQPVEKAPSPPVAAPTEEVVPVTSEARGGYVHRPPTVEQGAARLDDLTPAFGEDIYGINALQYFGTARDKIERDTLRVLQSLKGKPDADVKIYRAVSPGESKDIRYGDWVTVNRAYAKQHGESTLGGKYEIIENTVKANDLTTNADYFVEQGYYPVVAPTVPAVEEIAPAAVAPPAKAGEVAKEPSPKSLAIEDDIDKPELPSVTSARQAAIAEDRKAMGLDEIASPERKAWQTTLSNAKKKGLADNALRIATEVNQNPRALNDEETAGLVIKAARLKNEYKGLMDRIKKTSDQGEIQTISTEAERVEQEFESLSQAIHVSGTEKGRALVSQKLTINQDYDLVSVVTRAKSNKGKALSTKERAKLQELITKLDAATQEIENLRKQMNDMAAEKHVKQRGAKKYSRMSLEQKDTELNTLTNRIQQLLDQGCY</sequence>
<feature type="coiled-coil region" evidence="1">
    <location>
        <begin position="791"/>
        <end position="861"/>
    </location>
</feature>
<feature type="region of interest" description="Disordered" evidence="2">
    <location>
        <begin position="421"/>
        <end position="449"/>
    </location>
</feature>
<dbReference type="EMBL" id="MT141575">
    <property type="protein sequence ID" value="QJA67735.1"/>
    <property type="molecule type" value="Genomic_DNA"/>
</dbReference>
<dbReference type="AlphaFoldDB" id="A0A6M3KHB2"/>